<feature type="region of interest" description="Disordered" evidence="1">
    <location>
        <begin position="1"/>
        <end position="65"/>
    </location>
</feature>
<reference evidence="2 3" key="1">
    <citation type="submission" date="2021-04" db="EMBL/GenBank/DDBJ databases">
        <authorList>
            <person name="De Guttry C."/>
            <person name="Zahm M."/>
            <person name="Klopp C."/>
            <person name="Cabau C."/>
            <person name="Louis A."/>
            <person name="Berthelot C."/>
            <person name="Parey E."/>
            <person name="Roest Crollius H."/>
            <person name="Montfort J."/>
            <person name="Robinson-Rechavi M."/>
            <person name="Bucao C."/>
            <person name="Bouchez O."/>
            <person name="Gislard M."/>
            <person name="Lluch J."/>
            <person name="Milhes M."/>
            <person name="Lampietro C."/>
            <person name="Lopez Roques C."/>
            <person name="Donnadieu C."/>
            <person name="Braasch I."/>
            <person name="Desvignes T."/>
            <person name="Postlethwait J."/>
            <person name="Bobe J."/>
            <person name="Wedekind C."/>
            <person name="Guiguen Y."/>
        </authorList>
    </citation>
    <scope>NUCLEOTIDE SEQUENCE [LARGE SCALE GENOMIC DNA]</scope>
    <source>
        <strain evidence="2">Cs_M1</strain>
        <tissue evidence="2">Blood</tissue>
    </source>
</reference>
<feature type="compositionally biased region" description="Low complexity" evidence="1">
    <location>
        <begin position="31"/>
        <end position="44"/>
    </location>
</feature>
<evidence type="ECO:0000313" key="3">
    <source>
        <dbReference type="Proteomes" id="UP001356427"/>
    </source>
</evidence>
<keyword evidence="3" id="KW-1185">Reference proteome</keyword>
<comment type="caution">
    <text evidence="2">The sequence shown here is derived from an EMBL/GenBank/DDBJ whole genome shotgun (WGS) entry which is preliminary data.</text>
</comment>
<dbReference type="PANTHER" id="PTHR46880">
    <property type="entry name" value="RAS-ASSOCIATING DOMAIN-CONTAINING PROTEIN"/>
    <property type="match status" value="1"/>
</dbReference>
<evidence type="ECO:0000256" key="1">
    <source>
        <dbReference type="SAM" id="MobiDB-lite"/>
    </source>
</evidence>
<dbReference type="AlphaFoldDB" id="A0AAN8LF28"/>
<evidence type="ECO:0000313" key="2">
    <source>
        <dbReference type="EMBL" id="KAK6311428.1"/>
    </source>
</evidence>
<dbReference type="EMBL" id="JAGTTL010000015">
    <property type="protein sequence ID" value="KAK6311428.1"/>
    <property type="molecule type" value="Genomic_DNA"/>
</dbReference>
<accession>A0AAN8LF28</accession>
<sequence length="278" mass="31067">MKRKGDIADFFVKRHKSGPDQAQADPTPKTSSPGSSQPGASQASQCEHREGSSLPPPDINNDWPDLWSAKQTEDFKSKNPWLGSKNKKLGCLVCSSVNSIGIDKEQGVSLSREWMNFEIQVSDQGSRTTCLSILRNKVRKHALSKAHTQAVKVAEQQKEAAIENAVETMTESYMKETEAVFRTAYHLAKKNRPFSDHESLIELQELNGELQSRSITLLRAEHLLKRSIRVIQSFKESPGEKYSEALEAKQTGEYRSIALKTNAKLKSINPGQFLQKAL</sequence>
<proteinExistence type="predicted"/>
<dbReference type="PANTHER" id="PTHR46880:SF8">
    <property type="entry name" value="E3 SUMO-PROTEIN LIGASE KIAA1586"/>
    <property type="match status" value="1"/>
</dbReference>
<protein>
    <submittedName>
        <fullName evidence="2">Uncharacterized protein</fullName>
    </submittedName>
</protein>
<dbReference type="Proteomes" id="UP001356427">
    <property type="component" value="Unassembled WGS sequence"/>
</dbReference>
<organism evidence="2 3">
    <name type="scientific">Coregonus suidteri</name>
    <dbReference type="NCBI Taxonomy" id="861788"/>
    <lineage>
        <taxon>Eukaryota</taxon>
        <taxon>Metazoa</taxon>
        <taxon>Chordata</taxon>
        <taxon>Craniata</taxon>
        <taxon>Vertebrata</taxon>
        <taxon>Euteleostomi</taxon>
        <taxon>Actinopterygii</taxon>
        <taxon>Neopterygii</taxon>
        <taxon>Teleostei</taxon>
        <taxon>Protacanthopterygii</taxon>
        <taxon>Salmoniformes</taxon>
        <taxon>Salmonidae</taxon>
        <taxon>Coregoninae</taxon>
        <taxon>Coregonus</taxon>
    </lineage>
</organism>
<gene>
    <name evidence="2" type="ORF">J4Q44_G00170920</name>
</gene>
<name>A0AAN8LF28_9TELE</name>